<dbReference type="EMBL" id="LAZR01002189">
    <property type="protein sequence ID" value="KKN33316.1"/>
    <property type="molecule type" value="Genomic_DNA"/>
</dbReference>
<gene>
    <name evidence="1" type="ORF">LCGC14_0805070</name>
</gene>
<protein>
    <recommendedName>
        <fullName evidence="2">Primase C-terminal 2 domain-containing protein</fullName>
    </recommendedName>
</protein>
<proteinExistence type="predicted"/>
<reference evidence="1" key="1">
    <citation type="journal article" date="2015" name="Nature">
        <title>Complex archaea that bridge the gap between prokaryotes and eukaryotes.</title>
        <authorList>
            <person name="Spang A."/>
            <person name="Saw J.H."/>
            <person name="Jorgensen S.L."/>
            <person name="Zaremba-Niedzwiedzka K."/>
            <person name="Martijn J."/>
            <person name="Lind A.E."/>
            <person name="van Eijk R."/>
            <person name="Schleper C."/>
            <person name="Guy L."/>
            <person name="Ettema T.J."/>
        </authorList>
    </citation>
    <scope>NUCLEOTIDE SEQUENCE</scope>
</reference>
<sequence>MPRVLTDWLAYYVDYACQPTESPVSYHQWIGLSLLAGALQRKGFIRWGHDKIYPNMYNVIVGPSGRTRKGMAMGIGMDILNQVPGIDITAEQVTREQLIRSMAGSLKMYRDEGSSIVKNHSSVTVFSPELAVFIGQSNVAFLADLTDWYDCGGAKGTWKRETKNAGHDEIIGPFLNLIGATAPDWIQSMLPQEAIGGGFTSRVIFIVEENKRKVIPIPKVTIDHNKLRRWLIHDLIEISKSAGEFTLTPKALQAYATWYQEQENDADNGIYPIIDTRFRGYCERRATHVKKIAMLLSVGRGNSMEITEQDFDDARYMLARIEPKMDRVFGGLGSSPSAGAVHDVMRFIQSKGEVTRTEVLNIFYRDIGSSSALEIIEETLVAMKRIRAVRDTKKRETVYYATTPKKEAARVKEEEKKK</sequence>
<dbReference type="AlphaFoldDB" id="A0A0F9S8L4"/>
<dbReference type="Pfam" id="PF13148">
    <property type="entry name" value="DUF3987"/>
    <property type="match status" value="1"/>
</dbReference>
<organism evidence="1">
    <name type="scientific">marine sediment metagenome</name>
    <dbReference type="NCBI Taxonomy" id="412755"/>
    <lineage>
        <taxon>unclassified sequences</taxon>
        <taxon>metagenomes</taxon>
        <taxon>ecological metagenomes</taxon>
    </lineage>
</organism>
<comment type="caution">
    <text evidence="1">The sequence shown here is derived from an EMBL/GenBank/DDBJ whole genome shotgun (WGS) entry which is preliminary data.</text>
</comment>
<dbReference type="InterPro" id="IPR025048">
    <property type="entry name" value="DUF3987"/>
</dbReference>
<name>A0A0F9S8L4_9ZZZZ</name>
<evidence type="ECO:0000313" key="1">
    <source>
        <dbReference type="EMBL" id="KKN33316.1"/>
    </source>
</evidence>
<accession>A0A0F9S8L4</accession>
<evidence type="ECO:0008006" key="2">
    <source>
        <dbReference type="Google" id="ProtNLM"/>
    </source>
</evidence>